<accession>E3NDQ4</accession>
<evidence type="ECO:0000313" key="3">
    <source>
        <dbReference type="Proteomes" id="UP000008281"/>
    </source>
</evidence>
<protein>
    <submittedName>
        <fullName evidence="2">Uncharacterized protein</fullName>
    </submittedName>
</protein>
<sequence>MIWEKLIESFETMEKSGIVEEVFCEPENGYYIPYQQVFNAGSNTTKVGTIFDASSKSSGERSLNNALHQGPSRLPELKEFL</sequence>
<gene>
    <name evidence="2" type="ORF">CRE_25867</name>
</gene>
<dbReference type="AlphaFoldDB" id="E3NDQ4"/>
<feature type="compositionally biased region" description="Polar residues" evidence="1">
    <location>
        <begin position="55"/>
        <end position="67"/>
    </location>
</feature>
<evidence type="ECO:0000313" key="2">
    <source>
        <dbReference type="EMBL" id="EFO94110.1"/>
    </source>
</evidence>
<name>E3NDQ4_CAERE</name>
<evidence type="ECO:0000256" key="1">
    <source>
        <dbReference type="SAM" id="MobiDB-lite"/>
    </source>
</evidence>
<dbReference type="InParanoid" id="E3NDQ4"/>
<keyword evidence="3" id="KW-1185">Reference proteome</keyword>
<dbReference type="Proteomes" id="UP000008281">
    <property type="component" value="Unassembled WGS sequence"/>
</dbReference>
<dbReference type="HOGENOM" id="CLU_2576119_0_0_1"/>
<dbReference type="OrthoDB" id="5872352at2759"/>
<dbReference type="STRING" id="31234.E3NDQ4"/>
<dbReference type="EMBL" id="DS268613">
    <property type="protein sequence ID" value="EFO94110.1"/>
    <property type="molecule type" value="Genomic_DNA"/>
</dbReference>
<reference evidence="2" key="1">
    <citation type="submission" date="2007-07" db="EMBL/GenBank/DDBJ databases">
        <title>PCAP assembly of the Caenorhabditis remanei genome.</title>
        <authorList>
            <consortium name="The Caenorhabditis remanei Sequencing Consortium"/>
            <person name="Wilson R.K."/>
        </authorList>
    </citation>
    <scope>NUCLEOTIDE SEQUENCE [LARGE SCALE GENOMIC DNA]</scope>
    <source>
        <strain evidence="2">PB4641</strain>
    </source>
</reference>
<dbReference type="OMA" id="EEVFCEP"/>
<proteinExistence type="predicted"/>
<organism evidence="3">
    <name type="scientific">Caenorhabditis remanei</name>
    <name type="common">Caenorhabditis vulgaris</name>
    <dbReference type="NCBI Taxonomy" id="31234"/>
    <lineage>
        <taxon>Eukaryota</taxon>
        <taxon>Metazoa</taxon>
        <taxon>Ecdysozoa</taxon>
        <taxon>Nematoda</taxon>
        <taxon>Chromadorea</taxon>
        <taxon>Rhabditida</taxon>
        <taxon>Rhabditina</taxon>
        <taxon>Rhabditomorpha</taxon>
        <taxon>Rhabditoidea</taxon>
        <taxon>Rhabditidae</taxon>
        <taxon>Peloderinae</taxon>
        <taxon>Caenorhabditis</taxon>
    </lineage>
</organism>
<feature type="region of interest" description="Disordered" evidence="1">
    <location>
        <begin position="55"/>
        <end position="81"/>
    </location>
</feature>